<proteinExistence type="predicted"/>
<sequence length="80" mass="9003">MTRHGNELVSTQNQVATIVDKELPFCHDCYQFPVLGTYSGPKYTHFNVWFDAHQIQLPGNQVGSPISLSPSTYTYQITAI</sequence>
<evidence type="ECO:0000313" key="1">
    <source>
        <dbReference type="EMBL" id="ELU44390.1"/>
    </source>
</evidence>
<dbReference type="EMBL" id="AFRT01000334">
    <property type="protein sequence ID" value="ELU44390.1"/>
    <property type="molecule type" value="Genomic_DNA"/>
</dbReference>
<dbReference type="HOGENOM" id="CLU_2591418_0_0_1"/>
<reference evidence="1 2" key="1">
    <citation type="journal article" date="2013" name="Nat. Commun.">
        <title>The evolution and pathogenic mechanisms of the rice sheath blight pathogen.</title>
        <authorList>
            <person name="Zheng A."/>
            <person name="Lin R."/>
            <person name="Xu L."/>
            <person name="Qin P."/>
            <person name="Tang C."/>
            <person name="Ai P."/>
            <person name="Zhang D."/>
            <person name="Liu Y."/>
            <person name="Sun Z."/>
            <person name="Feng H."/>
            <person name="Wang Y."/>
            <person name="Chen Y."/>
            <person name="Liang X."/>
            <person name="Fu R."/>
            <person name="Li Q."/>
            <person name="Zhang J."/>
            <person name="Yu X."/>
            <person name="Xie Z."/>
            <person name="Ding L."/>
            <person name="Guan P."/>
            <person name="Tang J."/>
            <person name="Liang Y."/>
            <person name="Wang S."/>
            <person name="Deng Q."/>
            <person name="Li S."/>
            <person name="Zhu J."/>
            <person name="Wang L."/>
            <person name="Liu H."/>
            <person name="Li P."/>
        </authorList>
    </citation>
    <scope>NUCLEOTIDE SEQUENCE [LARGE SCALE GENOMIC DNA]</scope>
    <source>
        <strain evidence="2">AG-1 IA</strain>
    </source>
</reference>
<gene>
    <name evidence="1" type="ORF">AG1IA_01578</name>
</gene>
<comment type="caution">
    <text evidence="1">The sequence shown here is derived from an EMBL/GenBank/DDBJ whole genome shotgun (WGS) entry which is preliminary data.</text>
</comment>
<protein>
    <submittedName>
        <fullName evidence="1">Uncharacterized protein</fullName>
    </submittedName>
</protein>
<accession>L8X2E4</accession>
<keyword evidence="2" id="KW-1185">Reference proteome</keyword>
<name>L8X2E4_THACA</name>
<evidence type="ECO:0000313" key="2">
    <source>
        <dbReference type="Proteomes" id="UP000011668"/>
    </source>
</evidence>
<dbReference type="AlphaFoldDB" id="L8X2E4"/>
<dbReference type="Proteomes" id="UP000011668">
    <property type="component" value="Unassembled WGS sequence"/>
</dbReference>
<organism evidence="1 2">
    <name type="scientific">Thanatephorus cucumeris (strain AG1-IA)</name>
    <name type="common">Rice sheath blight fungus</name>
    <name type="synonym">Rhizoctonia solani</name>
    <dbReference type="NCBI Taxonomy" id="983506"/>
    <lineage>
        <taxon>Eukaryota</taxon>
        <taxon>Fungi</taxon>
        <taxon>Dikarya</taxon>
        <taxon>Basidiomycota</taxon>
        <taxon>Agaricomycotina</taxon>
        <taxon>Agaricomycetes</taxon>
        <taxon>Cantharellales</taxon>
        <taxon>Ceratobasidiaceae</taxon>
        <taxon>Rhizoctonia</taxon>
        <taxon>Rhizoctonia solani AG-1</taxon>
    </lineage>
</organism>